<dbReference type="Proteomes" id="UP000828390">
    <property type="component" value="Unassembled WGS sequence"/>
</dbReference>
<accession>A0A9D3Y3G5</accession>
<protein>
    <submittedName>
        <fullName evidence="2">Uncharacterized protein</fullName>
    </submittedName>
</protein>
<evidence type="ECO:0000313" key="3">
    <source>
        <dbReference type="Proteomes" id="UP000828390"/>
    </source>
</evidence>
<name>A0A9D3Y3G5_DREPO</name>
<proteinExistence type="predicted"/>
<evidence type="ECO:0000313" key="2">
    <source>
        <dbReference type="EMBL" id="KAH3691870.1"/>
    </source>
</evidence>
<reference evidence="2" key="2">
    <citation type="submission" date="2020-11" db="EMBL/GenBank/DDBJ databases">
        <authorList>
            <person name="McCartney M.A."/>
            <person name="Auch B."/>
            <person name="Kono T."/>
            <person name="Mallez S."/>
            <person name="Becker A."/>
            <person name="Gohl D.M."/>
            <person name="Silverstein K.A.T."/>
            <person name="Koren S."/>
            <person name="Bechman K.B."/>
            <person name="Herman A."/>
            <person name="Abrahante J.E."/>
            <person name="Garbe J."/>
        </authorList>
    </citation>
    <scope>NUCLEOTIDE SEQUENCE</scope>
    <source>
        <strain evidence="2">Duluth1</strain>
        <tissue evidence="2">Whole animal</tissue>
    </source>
</reference>
<dbReference type="AlphaFoldDB" id="A0A9D3Y3G5"/>
<gene>
    <name evidence="2" type="ORF">DPMN_191048</name>
</gene>
<keyword evidence="3" id="KW-1185">Reference proteome</keyword>
<sequence length="95" mass="11114">MDQSYIQQDDRLRKRSERTPTMFGLDHMYVKIFDTQSFTPAHTPPQSPKSLNRERSSPTGSTPHQPSKIVIAFEIIISYFVQSKKKIKISTYFYI</sequence>
<dbReference type="EMBL" id="JAIWYP010000029">
    <property type="protein sequence ID" value="KAH3691870.1"/>
    <property type="molecule type" value="Genomic_DNA"/>
</dbReference>
<comment type="caution">
    <text evidence="2">The sequence shown here is derived from an EMBL/GenBank/DDBJ whole genome shotgun (WGS) entry which is preliminary data.</text>
</comment>
<reference evidence="2" key="1">
    <citation type="journal article" date="2019" name="bioRxiv">
        <title>The Genome of the Zebra Mussel, Dreissena polymorpha: A Resource for Invasive Species Research.</title>
        <authorList>
            <person name="McCartney M.A."/>
            <person name="Auch B."/>
            <person name="Kono T."/>
            <person name="Mallez S."/>
            <person name="Zhang Y."/>
            <person name="Obille A."/>
            <person name="Becker A."/>
            <person name="Abrahante J.E."/>
            <person name="Garbe J."/>
            <person name="Badalamenti J.P."/>
            <person name="Herman A."/>
            <person name="Mangelson H."/>
            <person name="Liachko I."/>
            <person name="Sullivan S."/>
            <person name="Sone E.D."/>
            <person name="Koren S."/>
            <person name="Silverstein K.A.T."/>
            <person name="Beckman K.B."/>
            <person name="Gohl D.M."/>
        </authorList>
    </citation>
    <scope>NUCLEOTIDE SEQUENCE</scope>
    <source>
        <strain evidence="2">Duluth1</strain>
        <tissue evidence="2">Whole animal</tissue>
    </source>
</reference>
<feature type="region of interest" description="Disordered" evidence="1">
    <location>
        <begin position="38"/>
        <end position="65"/>
    </location>
</feature>
<evidence type="ECO:0000256" key="1">
    <source>
        <dbReference type="SAM" id="MobiDB-lite"/>
    </source>
</evidence>
<organism evidence="2 3">
    <name type="scientific">Dreissena polymorpha</name>
    <name type="common">Zebra mussel</name>
    <name type="synonym">Mytilus polymorpha</name>
    <dbReference type="NCBI Taxonomy" id="45954"/>
    <lineage>
        <taxon>Eukaryota</taxon>
        <taxon>Metazoa</taxon>
        <taxon>Spiralia</taxon>
        <taxon>Lophotrochozoa</taxon>
        <taxon>Mollusca</taxon>
        <taxon>Bivalvia</taxon>
        <taxon>Autobranchia</taxon>
        <taxon>Heteroconchia</taxon>
        <taxon>Euheterodonta</taxon>
        <taxon>Imparidentia</taxon>
        <taxon>Neoheterodontei</taxon>
        <taxon>Myida</taxon>
        <taxon>Dreissenoidea</taxon>
        <taxon>Dreissenidae</taxon>
        <taxon>Dreissena</taxon>
    </lineage>
</organism>